<keyword evidence="2" id="KW-0479">Metal-binding</keyword>
<evidence type="ECO:0000256" key="1">
    <source>
        <dbReference type="ARBA" id="ARBA00001947"/>
    </source>
</evidence>
<sequence>MAEMKTRYTDDVLQGHQVITRLDVDELPVGCHRFWFRPQENGIGQSWHLPVVVYRGEQGGNAPKVMITAGVHGDELNGVVTAQKVIQYLAEQAVAGTVVIVPTVNVSGMLMHTRDFIMSDPDASPTNLNRIFPGNPEGDAAQRYIASIWYDLLAHNADIAVDLHTQTRGAAYPLYVFADYRIPQTVKMARLMNPDCIFDDPGDEGVLETVWNRSGIPSITVEVGAGKVLQPDMIARSVDGVLNILKAEGVLEGEVSQPQHECYEGKQIFTVRATLGGFALPQVEIGERVEIGQLLAVQYDSFGDEIQRYHAPTRGYVLSVNLDPMREPGTLLVRLIK</sequence>
<dbReference type="SUPFAM" id="SSF53187">
    <property type="entry name" value="Zn-dependent exopeptidases"/>
    <property type="match status" value="1"/>
</dbReference>
<dbReference type="Pfam" id="PF24827">
    <property type="entry name" value="AstE_AspA_cat"/>
    <property type="match status" value="1"/>
</dbReference>
<dbReference type="HOGENOM" id="CLU_035605_0_2_6"/>
<dbReference type="PANTHER" id="PTHR37326">
    <property type="entry name" value="BLL3975 PROTEIN"/>
    <property type="match status" value="1"/>
</dbReference>
<dbReference type="GO" id="GO:0046872">
    <property type="term" value="F:metal ion binding"/>
    <property type="evidence" value="ECO:0007669"/>
    <property type="project" value="UniProtKB-KW"/>
</dbReference>
<dbReference type="GO" id="GO:0016788">
    <property type="term" value="F:hydrolase activity, acting on ester bonds"/>
    <property type="evidence" value="ECO:0007669"/>
    <property type="project" value="InterPro"/>
</dbReference>
<comment type="cofactor">
    <cofactor evidence="1">
        <name>Zn(2+)</name>
        <dbReference type="ChEBI" id="CHEBI:29105"/>
    </cofactor>
</comment>
<dbReference type="PIRSF" id="PIRSF039012">
    <property type="entry name" value="ASP"/>
    <property type="match status" value="1"/>
</dbReference>
<evidence type="ECO:0000256" key="2">
    <source>
        <dbReference type="ARBA" id="ARBA00022723"/>
    </source>
</evidence>
<gene>
    <name evidence="6" type="ORF">H744_1c1373</name>
</gene>
<proteinExistence type="predicted"/>
<dbReference type="InterPro" id="IPR053138">
    <property type="entry name" value="N-alpha-Ac-DABA_deacetylase"/>
</dbReference>
<dbReference type="InterPro" id="IPR043795">
    <property type="entry name" value="N-alpha-Ac-DABA-like"/>
</dbReference>
<keyword evidence="4" id="KW-0862">Zinc</keyword>
<dbReference type="Gene3D" id="3.40.630.10">
    <property type="entry name" value="Zn peptidases"/>
    <property type="match status" value="1"/>
</dbReference>
<dbReference type="CDD" id="cd06251">
    <property type="entry name" value="M14_ASTE_ASPA-like"/>
    <property type="match status" value="1"/>
</dbReference>
<dbReference type="STRING" id="658445.H744_1c1373"/>
<keyword evidence="3" id="KW-0378">Hydrolase</keyword>
<protein>
    <recommendedName>
        <fullName evidence="5">Succinylglutamate desuccinylase/Aspartoacylase catalytic domain-containing protein</fullName>
    </recommendedName>
</protein>
<organism evidence="6 7">
    <name type="scientific">Photobacterium gaetbulicola Gung47</name>
    <dbReference type="NCBI Taxonomy" id="658445"/>
    <lineage>
        <taxon>Bacteria</taxon>
        <taxon>Pseudomonadati</taxon>
        <taxon>Pseudomonadota</taxon>
        <taxon>Gammaproteobacteria</taxon>
        <taxon>Vibrionales</taxon>
        <taxon>Vibrionaceae</taxon>
        <taxon>Photobacterium</taxon>
    </lineage>
</organism>
<accession>A0A0C5W4L9</accession>
<evidence type="ECO:0000313" key="7">
    <source>
        <dbReference type="Proteomes" id="UP000032303"/>
    </source>
</evidence>
<dbReference type="InterPro" id="IPR055438">
    <property type="entry name" value="AstE_AspA_cat"/>
</dbReference>
<evidence type="ECO:0000259" key="5">
    <source>
        <dbReference type="Pfam" id="PF24827"/>
    </source>
</evidence>
<dbReference type="GO" id="GO:0016811">
    <property type="term" value="F:hydrolase activity, acting on carbon-nitrogen (but not peptide) bonds, in linear amides"/>
    <property type="evidence" value="ECO:0007669"/>
    <property type="project" value="InterPro"/>
</dbReference>
<dbReference type="EMBL" id="CP005973">
    <property type="protein sequence ID" value="AJR06396.1"/>
    <property type="molecule type" value="Genomic_DNA"/>
</dbReference>
<dbReference type="Proteomes" id="UP000032303">
    <property type="component" value="Chromosome 1"/>
</dbReference>
<dbReference type="AlphaFoldDB" id="A0A0C5W4L9"/>
<name>A0A0C5W4L9_9GAMM</name>
<dbReference type="PANTHER" id="PTHR37326:SF1">
    <property type="entry name" value="BLL3975 PROTEIN"/>
    <property type="match status" value="1"/>
</dbReference>
<feature type="domain" description="Succinylglutamate desuccinylase/Aspartoacylase catalytic" evidence="5">
    <location>
        <begin position="62"/>
        <end position="246"/>
    </location>
</feature>
<evidence type="ECO:0000256" key="4">
    <source>
        <dbReference type="ARBA" id="ARBA00022833"/>
    </source>
</evidence>
<dbReference type="KEGG" id="pgb:H744_1c1373"/>
<keyword evidence="7" id="KW-1185">Reference proteome</keyword>
<dbReference type="PATRIC" id="fig|658445.3.peg.1490"/>
<reference evidence="6 7" key="1">
    <citation type="submission" date="2013-05" db="EMBL/GenBank/DDBJ databases">
        <title>Complete genome sequence of the lipase-producing bacterium Photobacterium gaetbulicola Gung47.</title>
        <authorList>
            <person name="Kim Y.-O."/>
        </authorList>
    </citation>
    <scope>NUCLEOTIDE SEQUENCE [LARGE SCALE GENOMIC DNA]</scope>
    <source>
        <strain evidence="6 7">Gung47</strain>
    </source>
</reference>
<evidence type="ECO:0000313" key="6">
    <source>
        <dbReference type="EMBL" id="AJR06396.1"/>
    </source>
</evidence>
<evidence type="ECO:0000256" key="3">
    <source>
        <dbReference type="ARBA" id="ARBA00022801"/>
    </source>
</evidence>